<dbReference type="Proteomes" id="UP000244336">
    <property type="component" value="Chromosome 5"/>
</dbReference>
<dbReference type="Gramene" id="PUZ56583">
    <property type="protein sequence ID" value="PUZ56583"/>
    <property type="gene ID" value="GQ55_5G334100"/>
</dbReference>
<keyword evidence="2" id="KW-1185">Reference proteome</keyword>
<sequence length="157" mass="17628">MVEANLPNSHPQPPWIKVSGATGSVLVFGPGRRRGRQAPPCRGGRPPRLAAVAPCGWRYPACPLHKLCAVPSTSRLGRPAQLPELKLSLRWRWRKGPGRTAGEKSELGSIAGRRLPKPAQWPELFHDLSHQRMIQRSRIIQATWPYRIAWFGLRIRA</sequence>
<reference evidence="1 2" key="1">
    <citation type="submission" date="2018-04" db="EMBL/GenBank/DDBJ databases">
        <title>WGS assembly of Panicum hallii var. hallii HAL2.</title>
        <authorList>
            <person name="Lovell J."/>
            <person name="Jenkins J."/>
            <person name="Lowry D."/>
            <person name="Mamidi S."/>
            <person name="Sreedasyam A."/>
            <person name="Weng X."/>
            <person name="Barry K."/>
            <person name="Bonette J."/>
            <person name="Campitelli B."/>
            <person name="Daum C."/>
            <person name="Gordon S."/>
            <person name="Gould B."/>
            <person name="Lipzen A."/>
            <person name="MacQueen A."/>
            <person name="Palacio-Mejia J."/>
            <person name="Plott C."/>
            <person name="Shakirov E."/>
            <person name="Shu S."/>
            <person name="Yoshinaga Y."/>
            <person name="Zane M."/>
            <person name="Rokhsar D."/>
            <person name="Grimwood J."/>
            <person name="Schmutz J."/>
            <person name="Juenger T."/>
        </authorList>
    </citation>
    <scope>NUCLEOTIDE SEQUENCE [LARGE SCALE GENOMIC DNA]</scope>
    <source>
        <strain evidence="2">cv. HAL2</strain>
    </source>
</reference>
<accession>A0A2T7DLX5</accession>
<organism evidence="1 2">
    <name type="scientific">Panicum hallii var. hallii</name>
    <dbReference type="NCBI Taxonomy" id="1504633"/>
    <lineage>
        <taxon>Eukaryota</taxon>
        <taxon>Viridiplantae</taxon>
        <taxon>Streptophyta</taxon>
        <taxon>Embryophyta</taxon>
        <taxon>Tracheophyta</taxon>
        <taxon>Spermatophyta</taxon>
        <taxon>Magnoliopsida</taxon>
        <taxon>Liliopsida</taxon>
        <taxon>Poales</taxon>
        <taxon>Poaceae</taxon>
        <taxon>PACMAD clade</taxon>
        <taxon>Panicoideae</taxon>
        <taxon>Panicodae</taxon>
        <taxon>Paniceae</taxon>
        <taxon>Panicinae</taxon>
        <taxon>Panicum</taxon>
        <taxon>Panicum sect. Panicum</taxon>
    </lineage>
</organism>
<name>A0A2T7DLX5_9POAL</name>
<dbReference type="EMBL" id="CM009753">
    <property type="protein sequence ID" value="PUZ56583.1"/>
    <property type="molecule type" value="Genomic_DNA"/>
</dbReference>
<dbReference type="AlphaFoldDB" id="A0A2T7DLX5"/>
<protein>
    <submittedName>
        <fullName evidence="1">Uncharacterized protein</fullName>
    </submittedName>
</protein>
<proteinExistence type="predicted"/>
<evidence type="ECO:0000313" key="1">
    <source>
        <dbReference type="EMBL" id="PUZ56583.1"/>
    </source>
</evidence>
<evidence type="ECO:0000313" key="2">
    <source>
        <dbReference type="Proteomes" id="UP000244336"/>
    </source>
</evidence>
<gene>
    <name evidence="1" type="ORF">GQ55_5G334100</name>
</gene>